<evidence type="ECO:0000313" key="2">
    <source>
        <dbReference type="Proteomes" id="UP000242219"/>
    </source>
</evidence>
<accession>A0A1V6M3P1</accession>
<proteinExistence type="predicted"/>
<dbReference type="Proteomes" id="UP000242219">
    <property type="component" value="Unassembled WGS sequence"/>
</dbReference>
<organism evidence="1 2">
    <name type="scientific">Candidatus Brocadia sapporoensis</name>
    <dbReference type="NCBI Taxonomy" id="392547"/>
    <lineage>
        <taxon>Bacteria</taxon>
        <taxon>Pseudomonadati</taxon>
        <taxon>Planctomycetota</taxon>
        <taxon>Candidatus Brocadiia</taxon>
        <taxon>Candidatus Brocadiales</taxon>
        <taxon>Candidatus Brocadiaceae</taxon>
        <taxon>Candidatus Brocadia</taxon>
    </lineage>
</organism>
<dbReference type="EMBL" id="MJUW02000013">
    <property type="protein sequence ID" value="OQD46997.1"/>
    <property type="molecule type" value="Genomic_DNA"/>
</dbReference>
<protein>
    <submittedName>
        <fullName evidence="1">Uncharacterized protein</fullName>
    </submittedName>
</protein>
<reference evidence="1 2" key="1">
    <citation type="journal article" date="2016" name="Genome Announc.">
        <title>Draft Genome Sequence of the Anaerobic Ammonium-Oxidizing Bacterium 'Candidatus Brocadia sp. 40'.</title>
        <authorList>
            <person name="Ali M."/>
            <person name="Haroon M.F."/>
            <person name="Narita Y."/>
            <person name="Zhang L."/>
            <person name="Rangel Shaw D."/>
            <person name="Okabe S."/>
            <person name="Saikaly P.E."/>
        </authorList>
    </citation>
    <scope>NUCLEOTIDE SEQUENCE [LARGE SCALE GENOMIC DNA]</scope>
    <source>
        <strain evidence="1 2">40</strain>
    </source>
</reference>
<comment type="caution">
    <text evidence="1">The sequence shown here is derived from an EMBL/GenBank/DDBJ whole genome shotgun (WGS) entry which is preliminary data.</text>
</comment>
<dbReference type="AlphaFoldDB" id="A0A1V6M3P1"/>
<sequence length="92" mass="10693">MWVKISMVMDNYFDPAHALPLLEVAQKAMKDSFTVSIILALTKAQIILTEDWCAVWKLTEKVLENRALNLDLRPEAIKIIVDYMILYKDYCD</sequence>
<name>A0A1V6M3P1_9BACT</name>
<keyword evidence="2" id="KW-1185">Reference proteome</keyword>
<gene>
    <name evidence="1" type="ORF">BIY37_00280</name>
</gene>
<evidence type="ECO:0000313" key="1">
    <source>
        <dbReference type="EMBL" id="OQD46997.1"/>
    </source>
</evidence>